<dbReference type="EMBL" id="JBHUMA010000009">
    <property type="protein sequence ID" value="MFD2600397.1"/>
    <property type="molecule type" value="Genomic_DNA"/>
</dbReference>
<evidence type="ECO:0000256" key="1">
    <source>
        <dbReference type="SAM" id="SignalP"/>
    </source>
</evidence>
<dbReference type="PROSITE" id="PS51352">
    <property type="entry name" value="THIOREDOXIN_2"/>
    <property type="match status" value="1"/>
</dbReference>
<dbReference type="InterPro" id="IPR036249">
    <property type="entry name" value="Thioredoxin-like_sf"/>
</dbReference>
<dbReference type="InterPro" id="IPR013766">
    <property type="entry name" value="Thioredoxin_domain"/>
</dbReference>
<dbReference type="Gene3D" id="1.25.40.10">
    <property type="entry name" value="Tetratricopeptide repeat domain"/>
    <property type="match status" value="1"/>
</dbReference>
<accession>A0ABW5NRG4</accession>
<proteinExistence type="predicted"/>
<feature type="domain" description="Thioredoxin" evidence="2">
    <location>
        <begin position="351"/>
        <end position="499"/>
    </location>
</feature>
<dbReference type="InterPro" id="IPR050553">
    <property type="entry name" value="Thioredoxin_ResA/DsbE_sf"/>
</dbReference>
<dbReference type="Proteomes" id="UP001597393">
    <property type="component" value="Unassembled WGS sequence"/>
</dbReference>
<sequence length="504" mass="56292">MKKATWIALACSAALYFQQAQAQEVVSATDTVSYQSAMKQISKLASSGTEEDKALLKLEAEALSKKSSEDLLTLSAMVYERALDNKEEAEKIRKEIETKFPNGEYVRDKEFSATFGGGKPDKSLTGNDLEQKYLEFAKRFPAENKDGKGSKHEKTAYYLISTRYAEEGNPAKLQESLGKLKGTDYYLPGVANALDDFPEDKKDYKVFGPMLKEAYDSSKPNPDAATPQSENDAYFHGALTPHYANALIADKNYDEAISVTNAALEEAHYGGYHALKNTKVLGKAYTDKGEKEKALQTYEKFMVASGKDSTIVADAQKLYGDIHGPSADFNVYLADLDKQLTANYLAKYEKEMVKKEAPNFTLMNRDGKEVSLSDYKGKVVVLDFWATWCGPCIISFPGMQAAVNKYADDSEVEFLFIDTWQREENYKELVAEFLTKNNYNFHVLFDEMKDRSKAAVTAYGIQGIPAKVVIDKEGFIRFQNSGSEANVEKLVKELDTKIELAKRG</sequence>
<dbReference type="CDD" id="cd02966">
    <property type="entry name" value="TlpA_like_family"/>
    <property type="match status" value="1"/>
</dbReference>
<dbReference type="SUPFAM" id="SSF48452">
    <property type="entry name" value="TPR-like"/>
    <property type="match status" value="1"/>
</dbReference>
<evidence type="ECO:0000313" key="3">
    <source>
        <dbReference type="EMBL" id="MFD2600397.1"/>
    </source>
</evidence>
<protein>
    <submittedName>
        <fullName evidence="3">Redoxin domain-containing protein</fullName>
    </submittedName>
</protein>
<dbReference type="PANTHER" id="PTHR42852">
    <property type="entry name" value="THIOL:DISULFIDE INTERCHANGE PROTEIN DSBE"/>
    <property type="match status" value="1"/>
</dbReference>
<name>A0ABW5NRG4_9SPHI</name>
<dbReference type="PANTHER" id="PTHR42852:SF17">
    <property type="entry name" value="THIOREDOXIN-LIKE PROTEIN HI_1115"/>
    <property type="match status" value="1"/>
</dbReference>
<evidence type="ECO:0000259" key="2">
    <source>
        <dbReference type="PROSITE" id="PS51352"/>
    </source>
</evidence>
<dbReference type="Pfam" id="PF00578">
    <property type="entry name" value="AhpC-TSA"/>
    <property type="match status" value="1"/>
</dbReference>
<dbReference type="RefSeq" id="WP_380870536.1">
    <property type="nucleotide sequence ID" value="NZ_JBHUMA010000009.1"/>
</dbReference>
<organism evidence="3 4">
    <name type="scientific">Sphingobacterium corticis</name>
    <dbReference type="NCBI Taxonomy" id="1812823"/>
    <lineage>
        <taxon>Bacteria</taxon>
        <taxon>Pseudomonadati</taxon>
        <taxon>Bacteroidota</taxon>
        <taxon>Sphingobacteriia</taxon>
        <taxon>Sphingobacteriales</taxon>
        <taxon>Sphingobacteriaceae</taxon>
        <taxon>Sphingobacterium</taxon>
    </lineage>
</organism>
<reference evidence="4" key="1">
    <citation type="journal article" date="2019" name="Int. J. Syst. Evol. Microbiol.">
        <title>The Global Catalogue of Microorganisms (GCM) 10K type strain sequencing project: providing services to taxonomists for standard genome sequencing and annotation.</title>
        <authorList>
            <consortium name="The Broad Institute Genomics Platform"/>
            <consortium name="The Broad Institute Genome Sequencing Center for Infectious Disease"/>
            <person name="Wu L."/>
            <person name="Ma J."/>
        </authorList>
    </citation>
    <scope>NUCLEOTIDE SEQUENCE [LARGE SCALE GENOMIC DNA]</scope>
    <source>
        <strain evidence="4">KCTC 42248</strain>
    </source>
</reference>
<keyword evidence="1" id="KW-0732">Signal</keyword>
<gene>
    <name evidence="3" type="ORF">ACFSQ3_15690</name>
</gene>
<dbReference type="SUPFAM" id="SSF52833">
    <property type="entry name" value="Thioredoxin-like"/>
    <property type="match status" value="1"/>
</dbReference>
<dbReference type="InterPro" id="IPR011990">
    <property type="entry name" value="TPR-like_helical_dom_sf"/>
</dbReference>
<evidence type="ECO:0000313" key="4">
    <source>
        <dbReference type="Proteomes" id="UP001597393"/>
    </source>
</evidence>
<comment type="caution">
    <text evidence="3">The sequence shown here is derived from an EMBL/GenBank/DDBJ whole genome shotgun (WGS) entry which is preliminary data.</text>
</comment>
<feature type="signal peptide" evidence="1">
    <location>
        <begin position="1"/>
        <end position="22"/>
    </location>
</feature>
<dbReference type="Gene3D" id="3.40.30.10">
    <property type="entry name" value="Glutaredoxin"/>
    <property type="match status" value="1"/>
</dbReference>
<dbReference type="InterPro" id="IPR000866">
    <property type="entry name" value="AhpC/TSA"/>
</dbReference>
<keyword evidence="4" id="KW-1185">Reference proteome</keyword>
<feature type="chain" id="PRO_5045812248" evidence="1">
    <location>
        <begin position="23"/>
        <end position="504"/>
    </location>
</feature>